<dbReference type="PANTHER" id="PTHR13501">
    <property type="entry name" value="CHLOROPLAST 50S RIBOSOMAL PROTEIN L22-RELATED"/>
    <property type="match status" value="1"/>
</dbReference>
<dbReference type="InterPro" id="IPR047867">
    <property type="entry name" value="Ribosomal_uL22_bac/org-type"/>
</dbReference>
<dbReference type="GO" id="GO:0022625">
    <property type="term" value="C:cytosolic large ribosomal subunit"/>
    <property type="evidence" value="ECO:0007669"/>
    <property type="project" value="TreeGrafter"/>
</dbReference>
<dbReference type="CDD" id="cd00336">
    <property type="entry name" value="Ribosomal_L22"/>
    <property type="match status" value="1"/>
</dbReference>
<dbReference type="AlphaFoldDB" id="A0A9D1CI55"/>
<evidence type="ECO:0000256" key="2">
    <source>
        <dbReference type="ARBA" id="ARBA00009451"/>
    </source>
</evidence>
<sequence length="128" mass="14105">MATRMKEKAAARAAGADKRPRAIAKYIRISPRKVKIVIDLIRGKQVDQALAILMYTPKAAAPVVEKLLNSAIANAENNLQLSRDELYVAEVFANPGPTLKRYVARSRGSASPMLRRTSHITVVLDTKH</sequence>
<comment type="function">
    <text evidence="8">This protein binds specifically to 23S rRNA; its binding is stimulated by other ribosomal proteins, e.g. L4, L17, and L20. It is important during the early stages of 50S assembly. It makes multiple contacts with different domains of the 23S rRNA in the assembled 50S subunit and ribosome.</text>
</comment>
<evidence type="ECO:0000313" key="14">
    <source>
        <dbReference type="EMBL" id="HIQ62435.1"/>
    </source>
</evidence>
<comment type="similarity">
    <text evidence="2 10 11">Belongs to the universal ribosomal protein uL22 family.</text>
</comment>
<evidence type="ECO:0000256" key="3">
    <source>
        <dbReference type="ARBA" id="ARBA00011838"/>
    </source>
</evidence>
<name>A0A9D1CI55_9FIRM</name>
<reference evidence="14" key="1">
    <citation type="submission" date="2020-10" db="EMBL/GenBank/DDBJ databases">
        <authorList>
            <person name="Gilroy R."/>
        </authorList>
    </citation>
    <scope>NUCLEOTIDE SEQUENCE</scope>
    <source>
        <strain evidence="14">ChiHile30-977</strain>
    </source>
</reference>
<comment type="function">
    <text evidence="1 10">The globular domain of the protein is located near the polypeptide exit tunnel on the outside of the subunit, while an extended beta-hairpin is found that lines the wall of the exit tunnel in the center of the 70S ribosome.</text>
</comment>
<dbReference type="Gene3D" id="3.90.470.10">
    <property type="entry name" value="Ribosomal protein L22/L17"/>
    <property type="match status" value="1"/>
</dbReference>
<keyword evidence="5 10" id="KW-0694">RNA-binding</keyword>
<comment type="caution">
    <text evidence="14">The sequence shown here is derived from an EMBL/GenBank/DDBJ whole genome shotgun (WGS) entry which is preliminary data.</text>
</comment>
<evidence type="ECO:0000256" key="10">
    <source>
        <dbReference type="HAMAP-Rule" id="MF_01331"/>
    </source>
</evidence>
<dbReference type="InterPro" id="IPR005727">
    <property type="entry name" value="Ribosomal_uL22_bac/chlpt-type"/>
</dbReference>
<gene>
    <name evidence="10 14" type="primary">rplV</name>
    <name evidence="14" type="ORF">IAA66_02470</name>
</gene>
<evidence type="ECO:0000256" key="4">
    <source>
        <dbReference type="ARBA" id="ARBA00022730"/>
    </source>
</evidence>
<dbReference type="InterPro" id="IPR036394">
    <property type="entry name" value="Ribosomal_uL22_sf"/>
</dbReference>
<evidence type="ECO:0000256" key="13">
    <source>
        <dbReference type="RuleBase" id="RU004008"/>
    </source>
</evidence>
<dbReference type="GO" id="GO:0003735">
    <property type="term" value="F:structural constituent of ribosome"/>
    <property type="evidence" value="ECO:0007669"/>
    <property type="project" value="InterPro"/>
</dbReference>
<comment type="subunit">
    <text evidence="3 10 12">Part of the 50S ribosomal subunit.</text>
</comment>
<dbReference type="Proteomes" id="UP000886819">
    <property type="component" value="Unassembled WGS sequence"/>
</dbReference>
<evidence type="ECO:0000256" key="12">
    <source>
        <dbReference type="RuleBase" id="RU004006"/>
    </source>
</evidence>
<keyword evidence="6 10" id="KW-0689">Ribosomal protein</keyword>
<evidence type="ECO:0000256" key="1">
    <source>
        <dbReference type="ARBA" id="ARBA00003478"/>
    </source>
</evidence>
<dbReference type="Pfam" id="PF00237">
    <property type="entry name" value="Ribosomal_L22"/>
    <property type="match status" value="1"/>
</dbReference>
<dbReference type="InterPro" id="IPR018260">
    <property type="entry name" value="Ribosomal_uL22_CS"/>
</dbReference>
<dbReference type="NCBIfam" id="TIGR01044">
    <property type="entry name" value="rplV_bact"/>
    <property type="match status" value="1"/>
</dbReference>
<keyword evidence="7 10" id="KW-0687">Ribonucleoprotein</keyword>
<dbReference type="GO" id="GO:0006412">
    <property type="term" value="P:translation"/>
    <property type="evidence" value="ECO:0007669"/>
    <property type="project" value="UniProtKB-UniRule"/>
</dbReference>
<dbReference type="GO" id="GO:0019843">
    <property type="term" value="F:rRNA binding"/>
    <property type="evidence" value="ECO:0007669"/>
    <property type="project" value="UniProtKB-UniRule"/>
</dbReference>
<organism evidence="14 15">
    <name type="scientific">Candidatus Avichristensenella intestinipullorum</name>
    <dbReference type="NCBI Taxonomy" id="2840693"/>
    <lineage>
        <taxon>Bacteria</taxon>
        <taxon>Bacillati</taxon>
        <taxon>Bacillota</taxon>
        <taxon>Clostridia</taxon>
        <taxon>Candidatus Avichristensenella</taxon>
    </lineage>
</organism>
<dbReference type="HAMAP" id="MF_01331_B">
    <property type="entry name" value="Ribosomal_uL22_B"/>
    <property type="match status" value="1"/>
</dbReference>
<dbReference type="SUPFAM" id="SSF54843">
    <property type="entry name" value="Ribosomal protein L22"/>
    <property type="match status" value="1"/>
</dbReference>
<comment type="function">
    <text evidence="10 13">This protein binds specifically to 23S rRNA; its binding is stimulated by other ribosomal proteins, e.g., L4, L17, and L20. It is important during the early stages of 50S assembly. It makes multiple contacts with different domains of the 23S rRNA in the assembled 50S subunit and ribosome.</text>
</comment>
<dbReference type="InterPro" id="IPR001063">
    <property type="entry name" value="Ribosomal_uL22"/>
</dbReference>
<evidence type="ECO:0000256" key="9">
    <source>
        <dbReference type="ARBA" id="ARBA00035207"/>
    </source>
</evidence>
<evidence type="ECO:0000256" key="7">
    <source>
        <dbReference type="ARBA" id="ARBA00023274"/>
    </source>
</evidence>
<proteinExistence type="inferred from homology"/>
<dbReference type="PROSITE" id="PS00464">
    <property type="entry name" value="RIBOSOMAL_L22"/>
    <property type="match status" value="1"/>
</dbReference>
<evidence type="ECO:0000256" key="6">
    <source>
        <dbReference type="ARBA" id="ARBA00022980"/>
    </source>
</evidence>
<dbReference type="EMBL" id="DVFI01000033">
    <property type="protein sequence ID" value="HIQ62435.1"/>
    <property type="molecule type" value="Genomic_DNA"/>
</dbReference>
<evidence type="ECO:0000256" key="11">
    <source>
        <dbReference type="RuleBase" id="RU004005"/>
    </source>
</evidence>
<protein>
    <recommendedName>
        <fullName evidence="9 10">Large ribosomal subunit protein uL22</fullName>
    </recommendedName>
</protein>
<evidence type="ECO:0000256" key="5">
    <source>
        <dbReference type="ARBA" id="ARBA00022884"/>
    </source>
</evidence>
<evidence type="ECO:0000256" key="8">
    <source>
        <dbReference type="ARBA" id="ARBA00025084"/>
    </source>
</evidence>
<evidence type="ECO:0000313" key="15">
    <source>
        <dbReference type="Proteomes" id="UP000886819"/>
    </source>
</evidence>
<keyword evidence="4 10" id="KW-0699">rRNA-binding</keyword>
<dbReference type="PANTHER" id="PTHR13501:SF8">
    <property type="entry name" value="LARGE RIBOSOMAL SUBUNIT PROTEIN UL22M"/>
    <property type="match status" value="1"/>
</dbReference>
<accession>A0A9D1CI55</accession>
<reference evidence="14" key="2">
    <citation type="journal article" date="2021" name="PeerJ">
        <title>Extensive microbial diversity within the chicken gut microbiome revealed by metagenomics and culture.</title>
        <authorList>
            <person name="Gilroy R."/>
            <person name="Ravi A."/>
            <person name="Getino M."/>
            <person name="Pursley I."/>
            <person name="Horton D.L."/>
            <person name="Alikhan N.F."/>
            <person name="Baker D."/>
            <person name="Gharbi K."/>
            <person name="Hall N."/>
            <person name="Watson M."/>
            <person name="Adriaenssens E.M."/>
            <person name="Foster-Nyarko E."/>
            <person name="Jarju S."/>
            <person name="Secka A."/>
            <person name="Antonio M."/>
            <person name="Oren A."/>
            <person name="Chaudhuri R.R."/>
            <person name="La Ragione R."/>
            <person name="Hildebrand F."/>
            <person name="Pallen M.J."/>
        </authorList>
    </citation>
    <scope>NUCLEOTIDE SEQUENCE</scope>
    <source>
        <strain evidence="14">ChiHile30-977</strain>
    </source>
</reference>